<name>A0A1Y1I096_KLENI</name>
<evidence type="ECO:0000256" key="3">
    <source>
        <dbReference type="SAM" id="MobiDB-lite"/>
    </source>
</evidence>
<dbReference type="InterPro" id="IPR011990">
    <property type="entry name" value="TPR-like_helical_dom_sf"/>
</dbReference>
<organism evidence="4 5">
    <name type="scientific">Klebsormidium nitens</name>
    <name type="common">Green alga</name>
    <name type="synonym">Ulothrix nitens</name>
    <dbReference type="NCBI Taxonomy" id="105231"/>
    <lineage>
        <taxon>Eukaryota</taxon>
        <taxon>Viridiplantae</taxon>
        <taxon>Streptophyta</taxon>
        <taxon>Klebsormidiophyceae</taxon>
        <taxon>Klebsormidiales</taxon>
        <taxon>Klebsormidiaceae</taxon>
        <taxon>Klebsormidium</taxon>
    </lineage>
</organism>
<feature type="region of interest" description="Disordered" evidence="3">
    <location>
        <begin position="96"/>
        <end position="129"/>
    </location>
</feature>
<dbReference type="AlphaFoldDB" id="A0A1Y1I096"/>
<evidence type="ECO:0000256" key="1">
    <source>
        <dbReference type="ARBA" id="ARBA00022737"/>
    </source>
</evidence>
<dbReference type="Gene3D" id="1.25.40.10">
    <property type="entry name" value="Tetratricopeptide repeat domain"/>
    <property type="match status" value="1"/>
</dbReference>
<evidence type="ECO:0000313" key="4">
    <source>
        <dbReference type="EMBL" id="GAQ81528.1"/>
    </source>
</evidence>
<dbReference type="PANTHER" id="PTHR37381:SF1">
    <property type="entry name" value="PENTATRICOPEPTIDE REPEAT (PPR) SUPERFAMILY PROTEIN"/>
    <property type="match status" value="1"/>
</dbReference>
<feature type="repeat" description="PPR" evidence="2">
    <location>
        <begin position="219"/>
        <end position="253"/>
    </location>
</feature>
<evidence type="ECO:0000313" key="5">
    <source>
        <dbReference type="Proteomes" id="UP000054558"/>
    </source>
</evidence>
<protein>
    <submittedName>
        <fullName evidence="4">Uncharacterized protein</fullName>
    </submittedName>
</protein>
<keyword evidence="1" id="KW-0677">Repeat</keyword>
<dbReference type="OrthoDB" id="2017681at2759"/>
<dbReference type="PROSITE" id="PS51375">
    <property type="entry name" value="PPR"/>
    <property type="match status" value="1"/>
</dbReference>
<accession>A0A1Y1I096</accession>
<reference evidence="4 5" key="1">
    <citation type="journal article" date="2014" name="Nat. Commun.">
        <title>Klebsormidium flaccidum genome reveals primary factors for plant terrestrial adaptation.</title>
        <authorList>
            <person name="Hori K."/>
            <person name="Maruyama F."/>
            <person name="Fujisawa T."/>
            <person name="Togashi T."/>
            <person name="Yamamoto N."/>
            <person name="Seo M."/>
            <person name="Sato S."/>
            <person name="Yamada T."/>
            <person name="Mori H."/>
            <person name="Tajima N."/>
            <person name="Moriyama T."/>
            <person name="Ikeuchi M."/>
            <person name="Watanabe M."/>
            <person name="Wada H."/>
            <person name="Kobayashi K."/>
            <person name="Saito M."/>
            <person name="Masuda T."/>
            <person name="Sasaki-Sekimoto Y."/>
            <person name="Mashiguchi K."/>
            <person name="Awai K."/>
            <person name="Shimojima M."/>
            <person name="Masuda S."/>
            <person name="Iwai M."/>
            <person name="Nobusawa T."/>
            <person name="Narise T."/>
            <person name="Kondo S."/>
            <person name="Saito H."/>
            <person name="Sato R."/>
            <person name="Murakawa M."/>
            <person name="Ihara Y."/>
            <person name="Oshima-Yamada Y."/>
            <person name="Ohtaka K."/>
            <person name="Satoh M."/>
            <person name="Sonobe K."/>
            <person name="Ishii M."/>
            <person name="Ohtani R."/>
            <person name="Kanamori-Sato M."/>
            <person name="Honoki R."/>
            <person name="Miyazaki D."/>
            <person name="Mochizuki H."/>
            <person name="Umetsu J."/>
            <person name="Higashi K."/>
            <person name="Shibata D."/>
            <person name="Kamiya Y."/>
            <person name="Sato N."/>
            <person name="Nakamura Y."/>
            <person name="Tabata S."/>
            <person name="Ida S."/>
            <person name="Kurokawa K."/>
            <person name="Ohta H."/>
        </authorList>
    </citation>
    <scope>NUCLEOTIDE SEQUENCE [LARGE SCALE GENOMIC DNA]</scope>
    <source>
        <strain evidence="4 5">NIES-2285</strain>
    </source>
</reference>
<dbReference type="PANTHER" id="PTHR37381">
    <property type="entry name" value="PENTATRICOPEPTIDE REPEAT (PPR) SUPERFAMILY PROTEIN"/>
    <property type="match status" value="1"/>
</dbReference>
<gene>
    <name evidence="4" type="ORF">KFL_000830100</name>
</gene>
<dbReference type="Proteomes" id="UP000054558">
    <property type="component" value="Unassembled WGS sequence"/>
</dbReference>
<keyword evidence="5" id="KW-1185">Reference proteome</keyword>
<dbReference type="InterPro" id="IPR002885">
    <property type="entry name" value="PPR_rpt"/>
</dbReference>
<dbReference type="EMBL" id="DF237032">
    <property type="protein sequence ID" value="GAQ81528.1"/>
    <property type="molecule type" value="Genomic_DNA"/>
</dbReference>
<evidence type="ECO:0000256" key="2">
    <source>
        <dbReference type="PROSITE-ProRule" id="PRU00708"/>
    </source>
</evidence>
<dbReference type="OMA" id="EAMCITN"/>
<proteinExistence type="predicted"/>
<sequence length="635" mass="67819">MAGAVVAGLSVGTPVLTNWPRKVPFREDQLALGAFIPQGRRGLPQNKVGQSRRGSQVCHWGGWLSSGTTRGLDPASGLCCHCQNAGALRFNWQNRGRGQRHPRTVTASAGDEVNNGAGSGGEEPESQEAQAWLQDPSLMRRLYRAESPDAVLEILENHFGQQRGGVVGSEEGAALILAALEAGNADLAFGMLEAMRAAGLKARMGKGGHEWRWRWSPPDVKVYAALVRGLAASLRVGEAIDVVGQVRRRGLPKGEEVSFGKVVGCPSCRNASLAVVQPQHGVQVVPCSQCRYQFELASGTVTEAESEAISSDQSLFQRAFRLLRFRRSPPPAAVHSLVVRAPDGVARTHRFATDSVEIPAQVGDRVTVCSACPSSARGPGLGPLRGNTRTPGWQPGEPMALTNHATGRVNRLLRAPAREGAGAARDLSMLVPAIVILAGGDAATGLISPDLPGLLAIGVTGTVVAGGLARSYLLPRLNQLPTRVAERVAVRQELLAQHEALQTQLAGLADAAAAEVRMLARMCQLANKMEAVGEPAAYSARIRRVREAREGLDQRLAARLELMDSFAKVASMIEIEVEMDNDVLAAESAGAAANIAEEVERLMELNSLQSQWQIQAEANEEVERLLRTESVPEYS</sequence>